<protein>
    <recommendedName>
        <fullName evidence="4">O-antigen polysaccharide polymerase Wzy</fullName>
    </recommendedName>
</protein>
<dbReference type="EMBL" id="CP061379">
    <property type="protein sequence ID" value="QPF94561.1"/>
    <property type="molecule type" value="Genomic_DNA"/>
</dbReference>
<feature type="transmembrane region" description="Helical" evidence="1">
    <location>
        <begin position="445"/>
        <end position="465"/>
    </location>
</feature>
<feature type="transmembrane region" description="Helical" evidence="1">
    <location>
        <begin position="155"/>
        <end position="175"/>
    </location>
</feature>
<evidence type="ECO:0000313" key="3">
    <source>
        <dbReference type="Proteomes" id="UP000594621"/>
    </source>
</evidence>
<reference evidence="2 3" key="1">
    <citation type="submission" date="2020-09" db="EMBL/GenBank/DDBJ databases">
        <title>Complete genomes of bradyrhizobia occurring on native shrubby legumes in Australia.</title>
        <authorList>
            <person name="Lafay B."/>
        </authorList>
    </citation>
    <scope>NUCLEOTIDE SEQUENCE [LARGE SCALE GENOMIC DNA]</scope>
    <source>
        <strain evidence="2 3">BDV5040</strain>
    </source>
</reference>
<keyword evidence="1" id="KW-1133">Transmembrane helix</keyword>
<dbReference type="Proteomes" id="UP000594621">
    <property type="component" value="Chromosome"/>
</dbReference>
<accession>A0A7S9H303</accession>
<gene>
    <name evidence="2" type="ORF">IC761_15360</name>
</gene>
<evidence type="ECO:0008006" key="4">
    <source>
        <dbReference type="Google" id="ProtNLM"/>
    </source>
</evidence>
<feature type="transmembrane region" description="Helical" evidence="1">
    <location>
        <begin position="51"/>
        <end position="68"/>
    </location>
</feature>
<dbReference type="RefSeq" id="WP_195804037.1">
    <property type="nucleotide sequence ID" value="NZ_CP061379.1"/>
</dbReference>
<evidence type="ECO:0000256" key="1">
    <source>
        <dbReference type="SAM" id="Phobius"/>
    </source>
</evidence>
<feature type="transmembrane region" description="Helical" evidence="1">
    <location>
        <begin position="120"/>
        <end position="143"/>
    </location>
</feature>
<dbReference type="AlphaFoldDB" id="A0A7S9H303"/>
<feature type="transmembrane region" description="Helical" evidence="1">
    <location>
        <begin position="80"/>
        <end position="100"/>
    </location>
</feature>
<feature type="transmembrane region" description="Helical" evidence="1">
    <location>
        <begin position="250"/>
        <end position="268"/>
    </location>
</feature>
<dbReference type="KEGG" id="bcou:IC761_15360"/>
<feature type="transmembrane region" description="Helical" evidence="1">
    <location>
        <begin position="419"/>
        <end position="439"/>
    </location>
</feature>
<feature type="transmembrane region" description="Helical" evidence="1">
    <location>
        <begin position="275"/>
        <end position="293"/>
    </location>
</feature>
<keyword evidence="3" id="KW-1185">Reference proteome</keyword>
<sequence length="483" mass="52366">MTAMTSAEMRGFADRPVRLRRHRLFAPAMRMRLAFFVGYYALNVLFAADKFVAALTFPAFLICCYNVARIAGRYATVEDMLWLLMYVFFVIAPCQTLRFGHFENEGPVTGLFFTNTEISTAFIIIIIFLLSATVTSILIRRLVTAAEPVRYRLKVNVLPVLLVLSVFGFAVFVVAQGGIGNVLADRYSKELSDDGAVGTAGISALGLQMVACLLIAVYAKCMPRRRSAVVVMSTSIALALLFVAQNPYNTARFVFLIAWLPIVLVFISGKLGIKTFYLGVVIGLVVLMPMLNLTSRSGASLAEAIEAVDVSSVLTIPGLDVLDMLVYEVRYLELSDFFWGGKTLGLMLFFVPRSLWPGKETVLAGDMGGALADLGTAATPNLSGFVAGDFYADLGMAGAAIGAVLVSFLLTFFGSKRAVLVHGLDLRAFIFMASAPILVRGSLGSVVSLTFVEMVALAVLTRILCRRVVTDRDGSRKGRGKSH</sequence>
<organism evidence="2 3">
    <name type="scientific">Bradyrhizobium commune</name>
    <dbReference type="NCBI Taxonomy" id="83627"/>
    <lineage>
        <taxon>Bacteria</taxon>
        <taxon>Pseudomonadati</taxon>
        <taxon>Pseudomonadota</taxon>
        <taxon>Alphaproteobacteria</taxon>
        <taxon>Hyphomicrobiales</taxon>
        <taxon>Nitrobacteraceae</taxon>
        <taxon>Bradyrhizobium</taxon>
    </lineage>
</organism>
<feature type="transmembrane region" description="Helical" evidence="1">
    <location>
        <begin position="24"/>
        <end position="45"/>
    </location>
</feature>
<keyword evidence="1" id="KW-0812">Transmembrane</keyword>
<feature type="transmembrane region" description="Helical" evidence="1">
    <location>
        <begin position="195"/>
        <end position="219"/>
    </location>
</feature>
<feature type="transmembrane region" description="Helical" evidence="1">
    <location>
        <begin position="226"/>
        <end position="244"/>
    </location>
</feature>
<proteinExistence type="predicted"/>
<feature type="transmembrane region" description="Helical" evidence="1">
    <location>
        <begin position="390"/>
        <end position="412"/>
    </location>
</feature>
<evidence type="ECO:0000313" key="2">
    <source>
        <dbReference type="EMBL" id="QPF94561.1"/>
    </source>
</evidence>
<name>A0A7S9H303_9BRAD</name>
<keyword evidence="1" id="KW-0472">Membrane</keyword>